<accession>A0A8T8HSJ0</accession>
<dbReference type="AlphaFoldDB" id="A0A8T8HSJ0"/>
<reference evidence="1" key="1">
    <citation type="submission" date="2021-04" db="EMBL/GenBank/DDBJ databases">
        <title>Saccharothrix algeriensis WGS.</title>
        <authorList>
            <person name="Stuskova K."/>
            <person name="Hakalova E."/>
            <person name="Tebbal A.B."/>
            <person name="Eichmeier A."/>
        </authorList>
    </citation>
    <scope>NUCLEOTIDE SEQUENCE</scope>
    <source>
        <strain evidence="1">NRRL B-24137</strain>
    </source>
</reference>
<protein>
    <submittedName>
        <fullName evidence="1">Uncharacterized protein</fullName>
    </submittedName>
</protein>
<feature type="non-terminal residue" evidence="1">
    <location>
        <position position="1"/>
    </location>
</feature>
<organism evidence="1 2">
    <name type="scientific">Saccharothrix algeriensis</name>
    <dbReference type="NCBI Taxonomy" id="173560"/>
    <lineage>
        <taxon>Bacteria</taxon>
        <taxon>Bacillati</taxon>
        <taxon>Actinomycetota</taxon>
        <taxon>Actinomycetes</taxon>
        <taxon>Pseudonocardiales</taxon>
        <taxon>Pseudonocardiaceae</taxon>
        <taxon>Saccharothrix</taxon>
    </lineage>
</organism>
<proteinExistence type="predicted"/>
<evidence type="ECO:0000313" key="1">
    <source>
        <dbReference type="EMBL" id="QTR01331.1"/>
    </source>
</evidence>
<gene>
    <name evidence="1" type="ORF">J7S33_17910</name>
</gene>
<evidence type="ECO:0000313" key="2">
    <source>
        <dbReference type="Proteomes" id="UP000671828"/>
    </source>
</evidence>
<sequence>AVVATVPPSAAREWMVRIAAQFDGELGGVRRVADLGRALGADRDHPVSARLHAVVRDFTAFEDEVGRVALQMFSRPSLDAVRVHLEMLERQLPHLSD</sequence>
<dbReference type="Proteomes" id="UP000671828">
    <property type="component" value="Chromosome"/>
</dbReference>
<dbReference type="EMBL" id="CP072788">
    <property type="protein sequence ID" value="QTR01331.1"/>
    <property type="molecule type" value="Genomic_DNA"/>
</dbReference>
<name>A0A8T8HSJ0_9PSEU</name>